<feature type="region of interest" description="Disordered" evidence="2">
    <location>
        <begin position="358"/>
        <end position="377"/>
    </location>
</feature>
<dbReference type="CDD" id="cd00054">
    <property type="entry name" value="EGF_CA"/>
    <property type="match status" value="1"/>
</dbReference>
<feature type="domain" description="EGF-like" evidence="5">
    <location>
        <begin position="1370"/>
        <end position="1410"/>
    </location>
</feature>
<keyword evidence="3" id="KW-1133">Transmembrane helix</keyword>
<evidence type="ECO:0000256" key="2">
    <source>
        <dbReference type="SAM" id="MobiDB-lite"/>
    </source>
</evidence>
<feature type="compositionally biased region" description="Polar residues" evidence="2">
    <location>
        <begin position="922"/>
        <end position="965"/>
    </location>
</feature>
<feature type="chain" id="PRO_5042016075" evidence="4">
    <location>
        <begin position="17"/>
        <end position="1607"/>
    </location>
</feature>
<dbReference type="PROSITE" id="PS50026">
    <property type="entry name" value="EGF_3"/>
    <property type="match status" value="1"/>
</dbReference>
<organism evidence="6 7">
    <name type="scientific">Pelobates cultripes</name>
    <name type="common">Western spadefoot toad</name>
    <dbReference type="NCBI Taxonomy" id="61616"/>
    <lineage>
        <taxon>Eukaryota</taxon>
        <taxon>Metazoa</taxon>
        <taxon>Chordata</taxon>
        <taxon>Craniata</taxon>
        <taxon>Vertebrata</taxon>
        <taxon>Euteleostomi</taxon>
        <taxon>Amphibia</taxon>
        <taxon>Batrachia</taxon>
        <taxon>Anura</taxon>
        <taxon>Pelobatoidea</taxon>
        <taxon>Pelobatidae</taxon>
        <taxon>Pelobates</taxon>
    </lineage>
</organism>
<evidence type="ECO:0000256" key="1">
    <source>
        <dbReference type="PROSITE-ProRule" id="PRU00076"/>
    </source>
</evidence>
<keyword evidence="7" id="KW-1185">Reference proteome</keyword>
<keyword evidence="1" id="KW-0245">EGF-like domain</keyword>
<feature type="region of interest" description="Disordered" evidence="2">
    <location>
        <begin position="1126"/>
        <end position="1210"/>
    </location>
</feature>
<name>A0AAD1SQH6_PELCU</name>
<feature type="region of interest" description="Disordered" evidence="2">
    <location>
        <begin position="424"/>
        <end position="447"/>
    </location>
</feature>
<evidence type="ECO:0000256" key="4">
    <source>
        <dbReference type="SAM" id="SignalP"/>
    </source>
</evidence>
<dbReference type="Proteomes" id="UP001295444">
    <property type="component" value="Chromosome 07"/>
</dbReference>
<feature type="compositionally biased region" description="Acidic residues" evidence="2">
    <location>
        <begin position="364"/>
        <end position="376"/>
    </location>
</feature>
<keyword evidence="3" id="KW-0472">Membrane</keyword>
<keyword evidence="3" id="KW-0812">Transmembrane</keyword>
<feature type="region of interest" description="Disordered" evidence="2">
    <location>
        <begin position="786"/>
        <end position="807"/>
    </location>
</feature>
<feature type="region of interest" description="Disordered" evidence="2">
    <location>
        <begin position="922"/>
        <end position="973"/>
    </location>
</feature>
<feature type="transmembrane region" description="Helical" evidence="3">
    <location>
        <begin position="1418"/>
        <end position="1441"/>
    </location>
</feature>
<evidence type="ECO:0000313" key="7">
    <source>
        <dbReference type="Proteomes" id="UP001295444"/>
    </source>
</evidence>
<gene>
    <name evidence="6" type="ORF">PECUL_23A015542</name>
</gene>
<feature type="compositionally biased region" description="Polar residues" evidence="2">
    <location>
        <begin position="431"/>
        <end position="447"/>
    </location>
</feature>
<dbReference type="InterPro" id="IPR000742">
    <property type="entry name" value="EGF"/>
</dbReference>
<feature type="region of interest" description="Disordered" evidence="2">
    <location>
        <begin position="1010"/>
        <end position="1054"/>
    </location>
</feature>
<feature type="compositionally biased region" description="Polar residues" evidence="2">
    <location>
        <begin position="1129"/>
        <end position="1157"/>
    </location>
</feature>
<protein>
    <submittedName>
        <fullName evidence="6">Interphotoreceptor matrix proteoglycan 2-like</fullName>
    </submittedName>
</protein>
<feature type="compositionally biased region" description="Polar residues" evidence="2">
    <location>
        <begin position="1183"/>
        <end position="1210"/>
    </location>
</feature>
<reference evidence="6" key="1">
    <citation type="submission" date="2022-03" db="EMBL/GenBank/DDBJ databases">
        <authorList>
            <person name="Alioto T."/>
            <person name="Alioto T."/>
            <person name="Gomez Garrido J."/>
        </authorList>
    </citation>
    <scope>NUCLEOTIDE SEQUENCE</scope>
</reference>
<evidence type="ECO:0000259" key="5">
    <source>
        <dbReference type="PROSITE" id="PS50026"/>
    </source>
</evidence>
<accession>A0AAD1SQH6</accession>
<evidence type="ECO:0000313" key="6">
    <source>
        <dbReference type="EMBL" id="CAH2307517.1"/>
    </source>
</evidence>
<keyword evidence="4" id="KW-0732">Signal</keyword>
<evidence type="ECO:0000256" key="3">
    <source>
        <dbReference type="SAM" id="Phobius"/>
    </source>
</evidence>
<feature type="signal peptide" evidence="4">
    <location>
        <begin position="1"/>
        <end position="16"/>
    </location>
</feature>
<dbReference type="EMBL" id="OW240918">
    <property type="protein sequence ID" value="CAH2307517.1"/>
    <property type="molecule type" value="Genomic_DNA"/>
</dbReference>
<sequence length="1607" mass="179651">MIRFFLLLLLLHGAEFLSNYTDDLERFTKVTLEAKDSTTGTSPKQGHHLFSMPAGLMNKTFATPHPYSLVENVQKDPSTTPAIVQSLQGEWKLNFTSRQQGLFPGFPTNTTTKHPTKMPAIVSIEHGGQSLLKKSKKLKIITPPVKVKSLKKITEYGLTVIEGQNQDALKVENMPKFDDTGLNVSSSTTNFASEVQSDDVDKMSLSRPVKTSHEDTLYGIRTHKVEHFTMGEESTTQSVRSPLSNILANSTLQSLMQNSSSKNNKLHRVAGLLSNFTSEKVLQEKDTTGNSLVDTELSKGRHKTLANFADRVEDVFGVLQERYTDISGPTLQEIHDKVGQKSDQKVQFEAGLLTQEEMNTQTDSEQEDQTQSDESAELWKTTQMQKLSPELSHFQSEQKHQTHSNATTITQHLITSAELGTDFLSEPRTGTLPQLNTHRQQESSVETTADPILEDRIELLTPPDPKPQEKTLVNIQTELVTEKVASRTQIKYKPATDKSQSDILSQTQLGFTVQTQPHSTTQERLEVNEHMQTLVSTTSHPGLNNQQGITRFTQQVITTTSQQGVNTTIQQGKITSLLSELTKNIQPDRITPFQPRFMKPIQRQLDLQVSPVLTTDLTQEMTTEIPLEESSQTLSRQNARLYSKLVTQPHTQLRSFTNHPSEGNLTMQNLTEVTTTYSTPDPLTQSFVMQTGQIMSKLAMESQSNLVSQSELNLETNTDQATRTLLDPITNITQNENYVNIKTKPDLDMNTQPDLVTRTLSDIITQTQHDLVTKSKFDDFTQIQPNLTANSQPHLSTQTKPDLTDQNQSDQIYKNQTDLTTQNQNDLTTNTHANLTYQTYPDLISKTKSNLVTESKEAYGTKNNPDPSTYNQAELVSKTMPQRSTQVHPDLVTQTQPALVTQSQADLVTQRQPDLFIQSQPDLVNQSHPGRVTHTQPDLVTQTQPDLVPQISTESSKKNNLTEISHSPPLQAHSEYYSKTKLGEETKMPLQLPTQSEPQWQKHAELTTFTEPEINEQTQSQRTTQSYPQAFSETQNKPTQATQKQPHLSTKPNSSLTTWIWPVVNEDSTERGDQYLLKNHNTDTQATILTLTEVSPVSTTTDISSVVPPVTVEHLQETGASEQWYELNHSPSQPPMQNTGTNPSMADGDSSNPTLTSPGAGGPPTVFTTADGLTVGKPEPRLSSESPSTLKSQISPRLSSYTKTPQTNSEVMSVHPTRDWIFIVDEQLPVFKVQTINVTYKMVLKSLSPGVCENPETCQARWLQEVNTLYKSVPGFDGVQLPNVTWNNTLLEYRIQLGVHVGTAMSETQELVLSDPRWLFESSQTMENSLSSQIHSISITEKHAEPCTDWFSCPAGFQCVPVRKLGARCQSPCHGLFCHNHGICIHRRGQDPECQCPIGRDFWYMGQTCDYRMTHHRLAAIACAVVFCIIISAAAAVFILVRRFQTQILQQKVAQTQSSYRRFSRFDDVPTHFWCPSQTWLTASASLNSLDNPAFSSSEEVFPLQALGSCVCGCQERAPSCAQTNPPQPPAHVLPRLETSCSSVNDIMIDSGKASDVSVSSWPMEPIHWTPFPILHQLSLQSPFHARRPHSYFEGMELVNTERSWTA</sequence>
<comment type="caution">
    <text evidence="1">Lacks conserved residue(s) required for the propagation of feature annotation.</text>
</comment>
<proteinExistence type="predicted"/>